<feature type="region of interest" description="Disordered" evidence="1">
    <location>
        <begin position="81"/>
        <end position="100"/>
    </location>
</feature>
<dbReference type="InterPro" id="IPR006439">
    <property type="entry name" value="HAD-SF_hydro_IA"/>
</dbReference>
<evidence type="ECO:0000313" key="3">
    <source>
        <dbReference type="Proteomes" id="UP000199622"/>
    </source>
</evidence>
<dbReference type="STRING" id="208445.SAMN04489727_6935"/>
<sequence>MLGLPGHITTCLFDLDGVIIRSTHLHNAAWGQALGEFLAWWSEQDGRRAVAPYDADTDYRSYLDGKRRVDGARSFLASRDITLPDGRPTDPAGAPTLHGLGNRKHQLSDRLISERGVAAYPGSLEYLRAVMDSGLKTGLVTSSANSARMLAGAGIDGLFEVRVDARTAASEGLRGKPFPDTFLIGARWLNAEPRETAVFEDAPAGVEAGRAGNFGYVVGVDRMDHAPTLLERGADIVVTDLSHLLTSDVH</sequence>
<dbReference type="InterPro" id="IPR023198">
    <property type="entry name" value="PGP-like_dom2"/>
</dbReference>
<name>A0A1H4YVW5_9PSEU</name>
<dbReference type="NCBIfam" id="TIGR01509">
    <property type="entry name" value="HAD-SF-IA-v3"/>
    <property type="match status" value="1"/>
</dbReference>
<reference evidence="3" key="1">
    <citation type="submission" date="2016-10" db="EMBL/GenBank/DDBJ databases">
        <authorList>
            <person name="Varghese N."/>
            <person name="Submissions S."/>
        </authorList>
    </citation>
    <scope>NUCLEOTIDE SEQUENCE [LARGE SCALE GENOMIC DNA]</scope>
    <source>
        <strain evidence="3">DSM 44544</strain>
    </source>
</reference>
<dbReference type="SFLD" id="SFLDS00003">
    <property type="entry name" value="Haloacid_Dehalogenase"/>
    <property type="match status" value="1"/>
</dbReference>
<dbReference type="Pfam" id="PF00702">
    <property type="entry name" value="Hydrolase"/>
    <property type="match status" value="1"/>
</dbReference>
<proteinExistence type="predicted"/>
<dbReference type="AlphaFoldDB" id="A0A1H4YVW5"/>
<keyword evidence="3" id="KW-1185">Reference proteome</keyword>
<dbReference type="SFLD" id="SFLDG01129">
    <property type="entry name" value="C1.5:_HAD__Beta-PGM__Phosphata"/>
    <property type="match status" value="1"/>
</dbReference>
<dbReference type="Gene3D" id="1.10.150.240">
    <property type="entry name" value="Putative phosphatase, domain 2"/>
    <property type="match status" value="1"/>
</dbReference>
<gene>
    <name evidence="2" type="ORF">SAMN04489727_6935</name>
</gene>
<dbReference type="InterPro" id="IPR036412">
    <property type="entry name" value="HAD-like_sf"/>
</dbReference>
<organism evidence="2 3">
    <name type="scientific">Amycolatopsis tolypomycina</name>
    <dbReference type="NCBI Taxonomy" id="208445"/>
    <lineage>
        <taxon>Bacteria</taxon>
        <taxon>Bacillati</taxon>
        <taxon>Actinomycetota</taxon>
        <taxon>Actinomycetes</taxon>
        <taxon>Pseudonocardiales</taxon>
        <taxon>Pseudonocardiaceae</taxon>
        <taxon>Amycolatopsis</taxon>
    </lineage>
</organism>
<dbReference type="PANTHER" id="PTHR43481:SF4">
    <property type="entry name" value="GLYCEROL-1-PHOSPHATE PHOSPHOHYDROLASE 1-RELATED"/>
    <property type="match status" value="1"/>
</dbReference>
<dbReference type="GO" id="GO:0050308">
    <property type="term" value="F:sugar-phosphatase activity"/>
    <property type="evidence" value="ECO:0007669"/>
    <property type="project" value="TreeGrafter"/>
</dbReference>
<dbReference type="EMBL" id="FNSO01000004">
    <property type="protein sequence ID" value="SED21807.1"/>
    <property type="molecule type" value="Genomic_DNA"/>
</dbReference>
<accession>A0A1H4YVW5</accession>
<dbReference type="InterPro" id="IPR051806">
    <property type="entry name" value="HAD-like_SPP"/>
</dbReference>
<dbReference type="Gene3D" id="3.40.50.1000">
    <property type="entry name" value="HAD superfamily/HAD-like"/>
    <property type="match status" value="1"/>
</dbReference>
<evidence type="ECO:0000313" key="2">
    <source>
        <dbReference type="EMBL" id="SED21807.1"/>
    </source>
</evidence>
<dbReference type="PANTHER" id="PTHR43481">
    <property type="entry name" value="FRUCTOSE-1-PHOSPHATE PHOSPHATASE"/>
    <property type="match status" value="1"/>
</dbReference>
<dbReference type="RefSeq" id="WP_091315346.1">
    <property type="nucleotide sequence ID" value="NZ_JBEXUJ010000011.1"/>
</dbReference>
<evidence type="ECO:0000256" key="1">
    <source>
        <dbReference type="SAM" id="MobiDB-lite"/>
    </source>
</evidence>
<dbReference type="Proteomes" id="UP000199622">
    <property type="component" value="Unassembled WGS sequence"/>
</dbReference>
<protein>
    <submittedName>
        <fullName evidence="2">Haloacid dehalogenase superfamily, subfamily IA, variant 3 with third motif having DD or ED</fullName>
    </submittedName>
</protein>
<dbReference type="OrthoDB" id="9797743at2"/>
<dbReference type="SUPFAM" id="SSF56784">
    <property type="entry name" value="HAD-like"/>
    <property type="match status" value="1"/>
</dbReference>
<dbReference type="InterPro" id="IPR023214">
    <property type="entry name" value="HAD_sf"/>
</dbReference>